<dbReference type="EMBL" id="JAZGSY010000648">
    <property type="protein sequence ID" value="KAL1835470.1"/>
    <property type="molecule type" value="Genomic_DNA"/>
</dbReference>
<feature type="domain" description="Peptidase M28" evidence="5">
    <location>
        <begin position="545"/>
        <end position="740"/>
    </location>
</feature>
<dbReference type="PANTHER" id="PTHR10404">
    <property type="entry name" value="N-ACETYLATED-ALPHA-LINKED ACIDIC DIPEPTIDASE"/>
    <property type="match status" value="1"/>
</dbReference>
<keyword evidence="1" id="KW-0862">Zinc</keyword>
<name>A0ABR3V105_HUMIN</name>
<dbReference type="InterPro" id="IPR039373">
    <property type="entry name" value="Peptidase_M28B"/>
</dbReference>
<proteinExistence type="inferred from homology"/>
<dbReference type="SUPFAM" id="SSF52025">
    <property type="entry name" value="PA domain"/>
    <property type="match status" value="1"/>
</dbReference>
<dbReference type="InterPro" id="IPR003137">
    <property type="entry name" value="PA_domain"/>
</dbReference>
<dbReference type="SUPFAM" id="SSF53187">
    <property type="entry name" value="Zn-dependent exopeptidases"/>
    <property type="match status" value="1"/>
</dbReference>
<dbReference type="Pfam" id="PF02225">
    <property type="entry name" value="PA"/>
    <property type="match status" value="1"/>
</dbReference>
<evidence type="ECO:0000259" key="5">
    <source>
        <dbReference type="Pfam" id="PF04389"/>
    </source>
</evidence>
<protein>
    <recommendedName>
        <fullName evidence="1">Peptide hydrolase</fullName>
        <ecNumber evidence="1">3.4.-.-</ecNumber>
    </recommendedName>
</protein>
<dbReference type="Proteomes" id="UP001583172">
    <property type="component" value="Unassembled WGS sequence"/>
</dbReference>
<keyword evidence="7" id="KW-1185">Reference proteome</keyword>
<dbReference type="CDD" id="cd08022">
    <property type="entry name" value="M28_PSMA_like"/>
    <property type="match status" value="1"/>
</dbReference>
<keyword evidence="1" id="KW-0645">Protease</keyword>
<keyword evidence="3" id="KW-0812">Transmembrane</keyword>
<accession>A0ABR3V105</accession>
<evidence type="ECO:0000313" key="6">
    <source>
        <dbReference type="EMBL" id="KAL1835470.1"/>
    </source>
</evidence>
<evidence type="ECO:0000259" key="4">
    <source>
        <dbReference type="Pfam" id="PF02225"/>
    </source>
</evidence>
<feature type="compositionally biased region" description="Gly residues" evidence="2">
    <location>
        <begin position="158"/>
        <end position="175"/>
    </location>
</feature>
<dbReference type="Gene3D" id="3.50.30.30">
    <property type="match status" value="1"/>
</dbReference>
<evidence type="ECO:0000256" key="2">
    <source>
        <dbReference type="SAM" id="MobiDB-lite"/>
    </source>
</evidence>
<feature type="compositionally biased region" description="Basic and acidic residues" evidence="2">
    <location>
        <begin position="28"/>
        <end position="39"/>
    </location>
</feature>
<keyword evidence="3" id="KW-1133">Transmembrane helix</keyword>
<feature type="transmembrane region" description="Helical" evidence="3">
    <location>
        <begin position="201"/>
        <end position="224"/>
    </location>
</feature>
<keyword evidence="1" id="KW-0479">Metal-binding</keyword>
<dbReference type="Gene3D" id="3.40.630.10">
    <property type="entry name" value="Zn peptidases"/>
    <property type="match status" value="1"/>
</dbReference>
<comment type="similarity">
    <text evidence="1">Belongs to the peptidase M28 family.</text>
</comment>
<gene>
    <name evidence="6" type="ORF">VTJ49DRAFT_6670</name>
</gene>
<evidence type="ECO:0000256" key="3">
    <source>
        <dbReference type="SAM" id="Phobius"/>
    </source>
</evidence>
<dbReference type="Pfam" id="PF04389">
    <property type="entry name" value="Peptidase_M28"/>
    <property type="match status" value="1"/>
</dbReference>
<reference evidence="6 7" key="1">
    <citation type="journal article" date="2024" name="Commun. Biol.">
        <title>Comparative genomic analysis of thermophilic fungi reveals convergent evolutionary adaptations and gene losses.</title>
        <authorList>
            <person name="Steindorff A.S."/>
            <person name="Aguilar-Pontes M.V."/>
            <person name="Robinson A.J."/>
            <person name="Andreopoulos B."/>
            <person name="LaButti K."/>
            <person name="Kuo A."/>
            <person name="Mondo S."/>
            <person name="Riley R."/>
            <person name="Otillar R."/>
            <person name="Haridas S."/>
            <person name="Lipzen A."/>
            <person name="Grimwood J."/>
            <person name="Schmutz J."/>
            <person name="Clum A."/>
            <person name="Reid I.D."/>
            <person name="Moisan M.C."/>
            <person name="Butler G."/>
            <person name="Nguyen T.T.M."/>
            <person name="Dewar K."/>
            <person name="Conant G."/>
            <person name="Drula E."/>
            <person name="Henrissat B."/>
            <person name="Hansel C."/>
            <person name="Singer S."/>
            <person name="Hutchinson M.I."/>
            <person name="de Vries R.P."/>
            <person name="Natvig D.O."/>
            <person name="Powell A.J."/>
            <person name="Tsang A."/>
            <person name="Grigoriev I.V."/>
        </authorList>
    </citation>
    <scope>NUCLEOTIDE SEQUENCE [LARGE SCALE GENOMIC DNA]</scope>
    <source>
        <strain evidence="6 7">CBS 620.91</strain>
    </source>
</reference>
<feature type="compositionally biased region" description="Basic and acidic residues" evidence="2">
    <location>
        <begin position="99"/>
        <end position="108"/>
    </location>
</feature>
<organism evidence="6 7">
    <name type="scientific">Humicola insolens</name>
    <name type="common">Soft-rot fungus</name>
    <dbReference type="NCBI Taxonomy" id="85995"/>
    <lineage>
        <taxon>Eukaryota</taxon>
        <taxon>Fungi</taxon>
        <taxon>Dikarya</taxon>
        <taxon>Ascomycota</taxon>
        <taxon>Pezizomycotina</taxon>
        <taxon>Sordariomycetes</taxon>
        <taxon>Sordariomycetidae</taxon>
        <taxon>Sordariales</taxon>
        <taxon>Chaetomiaceae</taxon>
        <taxon>Mycothermus</taxon>
    </lineage>
</organism>
<evidence type="ECO:0000313" key="7">
    <source>
        <dbReference type="Proteomes" id="UP001583172"/>
    </source>
</evidence>
<dbReference type="CDD" id="cd02121">
    <property type="entry name" value="PA_GCPII_like"/>
    <property type="match status" value="1"/>
</dbReference>
<dbReference type="InterPro" id="IPR007484">
    <property type="entry name" value="Peptidase_M28"/>
</dbReference>
<dbReference type="EC" id="3.4.-.-" evidence="1"/>
<sequence>MTRNQEPRYDPAPPIPTYEEAIAAGSAWHRDVDPRDHASATEAEGQSLLTGRHASDPSSSNPPRGRRPRGYRPPTVETDDESDLFSSSDSETDSEDEREAAQVRREMQELEIDDSEVHRRARLSWGKRIGLLSLPQWRWRWRWRLPSLRRDRGSASGSAGGDSQGADGAGSGPSGTGAEETESTRSRWFFRPPSLPKFGSGALFLLVARTLALLMLMGFVYLLFASDLFSGMARRMGSRMFDPESVRVHVQASVDPRRIRDHLKHFTRYAHLAGTAGDFALMEDTEMLFRKYGLEGVTRDVYHVYLNYPKAGGRAVEIFGADGKPTWSAKLEEDDVGGLSAGRQTFVFHAHSKSGDVKGPLVYANYGSKADFQALKDRGVETHGAIALVRHHGSQPDLALKVKAAQEAGFIGCLTYSDPADDGFLKGPTAPSGRFVPQDGVQRGSVSLRHWVVGDVLTPGWGSKDNMPRMKVGQTKGLINIPSLPLAWRDAKPLLQALKGFGQRVPDGWAGGVPDVPEWWTGNASSPVVRLKNEQHEIERQPIWNVYGYIAGIEQSNKKVIIGNHRDSVASGAVDAHSGTAVMMELVRILGDLVARGWQPLRTIEFASWDGSEYNLIGSTEYVEQNEDALREDAVAYINLDRIATGGTFRAAGSPAFRTLLLQILNRVADPHYNTTLRDRWFKRKGEIEPLGMDSDYVAFQNIVGASSLDIRFDGDQPYPTRSAHGNYDLVERVIDPGLIYHTLMGQVLGLLILELADAPLLPLDLSLYADSLVRSASALEKWAEKMGAPEPGLMLTSLRHATRQVAHSVQDGL</sequence>
<keyword evidence="3" id="KW-0472">Membrane</keyword>
<dbReference type="InterPro" id="IPR046450">
    <property type="entry name" value="PA_dom_sf"/>
</dbReference>
<feature type="region of interest" description="Disordered" evidence="2">
    <location>
        <begin position="150"/>
        <end position="186"/>
    </location>
</feature>
<evidence type="ECO:0000256" key="1">
    <source>
        <dbReference type="RuleBase" id="RU361240"/>
    </source>
</evidence>
<feature type="region of interest" description="Disordered" evidence="2">
    <location>
        <begin position="1"/>
        <end position="109"/>
    </location>
</feature>
<keyword evidence="1" id="KW-0378">Hydrolase</keyword>
<feature type="domain" description="PA" evidence="4">
    <location>
        <begin position="357"/>
        <end position="444"/>
    </location>
</feature>
<comment type="caution">
    <text evidence="6">The sequence shown here is derived from an EMBL/GenBank/DDBJ whole genome shotgun (WGS) entry which is preliminary data.</text>
</comment>
<dbReference type="PANTHER" id="PTHR10404:SF71">
    <property type="entry name" value="CARBOXYPEPTIDASE TRE2, PUTATIVE (AFU_ORTHOLOGUE AFUA_3G10650)-RELATED"/>
    <property type="match status" value="1"/>
</dbReference>